<dbReference type="EMBL" id="BDCO01000002">
    <property type="protein sequence ID" value="GAT32160.1"/>
    <property type="molecule type" value="Genomic_DNA"/>
</dbReference>
<dbReference type="STRING" id="690879.TSACC_2557"/>
<protein>
    <recommendedName>
        <fullName evidence="3">Transcriptional regulator, AbiEi antitoxin, Type IV TA system</fullName>
    </recommendedName>
</protein>
<dbReference type="Pfam" id="PF19570">
    <property type="entry name" value="DUF6088"/>
    <property type="match status" value="1"/>
</dbReference>
<dbReference type="Proteomes" id="UP000076023">
    <property type="component" value="Unassembled WGS sequence"/>
</dbReference>
<evidence type="ECO:0008006" key="3">
    <source>
        <dbReference type="Google" id="ProtNLM"/>
    </source>
</evidence>
<keyword evidence="2" id="KW-1185">Reference proteome</keyword>
<dbReference type="AlphaFoldDB" id="A0A146G3C5"/>
<reference evidence="2" key="1">
    <citation type="journal article" date="2017" name="Genome Announc.">
        <title>Draft Genome Sequence of Terrimicrobium sacchariphilum NM-5T, a Facultative Anaerobic Soil Bacterium of the Class Spartobacteria.</title>
        <authorList>
            <person name="Qiu Y.L."/>
            <person name="Tourlousse D.M."/>
            <person name="Matsuura N."/>
            <person name="Ohashi A."/>
            <person name="Sekiguchi Y."/>
        </authorList>
    </citation>
    <scope>NUCLEOTIDE SEQUENCE [LARGE SCALE GENOMIC DNA]</scope>
    <source>
        <strain evidence="2">NM-5</strain>
    </source>
</reference>
<sequence length="245" mass="26784">MAKRSRDESVAAKILQRILRGGADRLWGLRDFLDIDTATAAGVAATLSRLSRQGTLRRIRRGVYYRPGKTAFGESQPAAEAVAKFLLRDRKTVRTGEFNRLGLTTQMSNALINASDRPVRMKGLSGVGLRFVNRPLSDQKGILAEERTALDSLRMLEKIPDATPEQTLSRLLGLVRHGKLDFDRLARFALAEPPRVRALLGAIGETAGVDAGKLALLKKSLNPITTYRIAGAASVLANPTTWNIK</sequence>
<accession>A0A146G3C5</accession>
<dbReference type="InterPro" id="IPR045738">
    <property type="entry name" value="DUF6088"/>
</dbReference>
<dbReference type="OrthoDB" id="9798200at2"/>
<dbReference type="InParanoid" id="A0A146G3C5"/>
<dbReference type="RefSeq" id="WP_075078007.1">
    <property type="nucleotide sequence ID" value="NZ_BDCO01000002.1"/>
</dbReference>
<evidence type="ECO:0000313" key="2">
    <source>
        <dbReference type="Proteomes" id="UP000076023"/>
    </source>
</evidence>
<organism evidence="1 2">
    <name type="scientific">Terrimicrobium sacchariphilum</name>
    <dbReference type="NCBI Taxonomy" id="690879"/>
    <lineage>
        <taxon>Bacteria</taxon>
        <taxon>Pseudomonadati</taxon>
        <taxon>Verrucomicrobiota</taxon>
        <taxon>Terrimicrobiia</taxon>
        <taxon>Terrimicrobiales</taxon>
        <taxon>Terrimicrobiaceae</taxon>
        <taxon>Terrimicrobium</taxon>
    </lineage>
</organism>
<evidence type="ECO:0000313" key="1">
    <source>
        <dbReference type="EMBL" id="GAT32160.1"/>
    </source>
</evidence>
<gene>
    <name evidence="1" type="ORF">TSACC_2557</name>
</gene>
<comment type="caution">
    <text evidence="1">The sequence shown here is derived from an EMBL/GenBank/DDBJ whole genome shotgun (WGS) entry which is preliminary data.</text>
</comment>
<proteinExistence type="predicted"/>
<name>A0A146G3C5_TERSA</name>